<proteinExistence type="predicted"/>
<dbReference type="Pfam" id="PF07883">
    <property type="entry name" value="Cupin_2"/>
    <property type="match status" value="1"/>
</dbReference>
<dbReference type="InterPro" id="IPR053146">
    <property type="entry name" value="QDO-like"/>
</dbReference>
<organism evidence="2 3">
    <name type="scientific">Xylanibacillus composti</name>
    <dbReference type="NCBI Taxonomy" id="1572762"/>
    <lineage>
        <taxon>Bacteria</taxon>
        <taxon>Bacillati</taxon>
        <taxon>Bacillota</taxon>
        <taxon>Bacilli</taxon>
        <taxon>Bacillales</taxon>
        <taxon>Paenibacillaceae</taxon>
        <taxon>Xylanibacillus</taxon>
    </lineage>
</organism>
<evidence type="ECO:0000313" key="3">
    <source>
        <dbReference type="Proteomes" id="UP000677918"/>
    </source>
</evidence>
<name>A0A8J4M2H9_9BACL</name>
<keyword evidence="3" id="KW-1185">Reference proteome</keyword>
<evidence type="ECO:0000313" key="2">
    <source>
        <dbReference type="EMBL" id="GIQ69694.1"/>
    </source>
</evidence>
<dbReference type="Proteomes" id="UP000677918">
    <property type="component" value="Unassembled WGS sequence"/>
</dbReference>
<dbReference type="RefSeq" id="WP_213412478.1">
    <property type="nucleotide sequence ID" value="NZ_BOVK01000031.1"/>
</dbReference>
<reference evidence="2" key="1">
    <citation type="submission" date="2021-04" db="EMBL/GenBank/DDBJ databases">
        <title>Draft genome sequence of Xylanibacillus composti strain K13.</title>
        <authorList>
            <person name="Uke A."/>
            <person name="Chhe C."/>
            <person name="Baramee S."/>
            <person name="Kosugi A."/>
        </authorList>
    </citation>
    <scope>NUCLEOTIDE SEQUENCE</scope>
    <source>
        <strain evidence="2">K13</strain>
    </source>
</reference>
<gene>
    <name evidence="2" type="ORF">XYCOK13_25180</name>
</gene>
<protein>
    <recommendedName>
        <fullName evidence="1">Cupin type-2 domain-containing protein</fullName>
    </recommendedName>
</protein>
<dbReference type="Gene3D" id="2.60.120.10">
    <property type="entry name" value="Jelly Rolls"/>
    <property type="match status" value="1"/>
</dbReference>
<dbReference type="InterPro" id="IPR013096">
    <property type="entry name" value="Cupin_2"/>
</dbReference>
<dbReference type="PANTHER" id="PTHR36440">
    <property type="entry name" value="PUTATIVE (AFU_ORTHOLOGUE AFUA_8G07350)-RELATED"/>
    <property type="match status" value="1"/>
</dbReference>
<feature type="domain" description="Cupin type-2" evidence="1">
    <location>
        <begin position="54"/>
        <end position="115"/>
    </location>
</feature>
<dbReference type="InterPro" id="IPR014710">
    <property type="entry name" value="RmlC-like_jellyroll"/>
</dbReference>
<sequence length="135" mass="15400">MSTDYRSNEPIVTLPGSGRHYQMGSMSSVFYADGIETDNRYCVSEWWLDPLSDGPGPHSHDQNEEIFYVLEGTMTFQVGEQFIDAPKGTFIRIPSGMIHDFKNKTKDRAGVLNIFIPGGFEENMPKIVKWFEENQ</sequence>
<dbReference type="EMBL" id="BOVK01000031">
    <property type="protein sequence ID" value="GIQ69694.1"/>
    <property type="molecule type" value="Genomic_DNA"/>
</dbReference>
<dbReference type="InterPro" id="IPR011051">
    <property type="entry name" value="RmlC_Cupin_sf"/>
</dbReference>
<dbReference type="PANTHER" id="PTHR36440:SF1">
    <property type="entry name" value="PUTATIVE (AFU_ORTHOLOGUE AFUA_8G07350)-RELATED"/>
    <property type="match status" value="1"/>
</dbReference>
<dbReference type="SUPFAM" id="SSF51182">
    <property type="entry name" value="RmlC-like cupins"/>
    <property type="match status" value="1"/>
</dbReference>
<accession>A0A8J4M2H9</accession>
<dbReference type="AlphaFoldDB" id="A0A8J4M2H9"/>
<evidence type="ECO:0000259" key="1">
    <source>
        <dbReference type="Pfam" id="PF07883"/>
    </source>
</evidence>
<comment type="caution">
    <text evidence="2">The sequence shown here is derived from an EMBL/GenBank/DDBJ whole genome shotgun (WGS) entry which is preliminary data.</text>
</comment>